<organism evidence="1 2">
    <name type="scientific">Actinoplanes couchii</name>
    <dbReference type="NCBI Taxonomy" id="403638"/>
    <lineage>
        <taxon>Bacteria</taxon>
        <taxon>Bacillati</taxon>
        <taxon>Actinomycetota</taxon>
        <taxon>Actinomycetes</taxon>
        <taxon>Micromonosporales</taxon>
        <taxon>Micromonosporaceae</taxon>
        <taxon>Actinoplanes</taxon>
    </lineage>
</organism>
<evidence type="ECO:0000313" key="1">
    <source>
        <dbReference type="EMBL" id="GID61800.1"/>
    </source>
</evidence>
<comment type="caution">
    <text evidence="1">The sequence shown here is derived from an EMBL/GenBank/DDBJ whole genome shotgun (WGS) entry which is preliminary data.</text>
</comment>
<gene>
    <name evidence="1" type="ORF">Aco03nite_102040</name>
</gene>
<reference evidence="1 2" key="1">
    <citation type="submission" date="2021-01" db="EMBL/GenBank/DDBJ databases">
        <title>Whole genome shotgun sequence of Actinoplanes couchii NBRC 106145.</title>
        <authorList>
            <person name="Komaki H."/>
            <person name="Tamura T."/>
        </authorList>
    </citation>
    <scope>NUCLEOTIDE SEQUENCE [LARGE SCALE GENOMIC DNA]</scope>
    <source>
        <strain evidence="1 2">NBRC 106145</strain>
    </source>
</reference>
<keyword evidence="2" id="KW-1185">Reference proteome</keyword>
<protein>
    <submittedName>
        <fullName evidence="1">Uncharacterized protein</fullName>
    </submittedName>
</protein>
<evidence type="ECO:0000313" key="2">
    <source>
        <dbReference type="Proteomes" id="UP000612282"/>
    </source>
</evidence>
<name>A0ABQ3XTP7_9ACTN</name>
<dbReference type="Proteomes" id="UP000612282">
    <property type="component" value="Unassembled WGS sequence"/>
</dbReference>
<accession>A0ABQ3XTP7</accession>
<dbReference type="EMBL" id="BOMG01000139">
    <property type="protein sequence ID" value="GID61800.1"/>
    <property type="molecule type" value="Genomic_DNA"/>
</dbReference>
<proteinExistence type="predicted"/>
<sequence length="66" mass="6815">MVVSDRGLAAALCRTAGAVTAPAPSDEPTLLEMAADARVRHYFGGTVDRATTIAKATRKVTNPATT</sequence>